<gene>
    <name evidence="1" type="ORF">TTEB3V08_LOCUS2390</name>
</gene>
<accession>A0A7R9FIT9</accession>
<proteinExistence type="predicted"/>
<reference evidence="1" key="1">
    <citation type="submission" date="2020-11" db="EMBL/GenBank/DDBJ databases">
        <authorList>
            <person name="Tran Van P."/>
        </authorList>
    </citation>
    <scope>NUCLEOTIDE SEQUENCE</scope>
</reference>
<name>A0A7R9FIT9_9NEOP</name>
<protein>
    <submittedName>
        <fullName evidence="1">Uncharacterized protein</fullName>
    </submittedName>
</protein>
<dbReference type="AlphaFoldDB" id="A0A7R9FIT9"/>
<evidence type="ECO:0000313" key="1">
    <source>
        <dbReference type="EMBL" id="CAD7454280.1"/>
    </source>
</evidence>
<dbReference type="EMBL" id="OE000555">
    <property type="protein sequence ID" value="CAD7454280.1"/>
    <property type="molecule type" value="Genomic_DNA"/>
</dbReference>
<sequence length="74" mass="8093">MPYAVVNGENMEGRYYKSNDVIFGKLVRWSLLDACAQRRKSDSSGATDACSECIRLKALATTTASNDKVESLEG</sequence>
<organism evidence="1">
    <name type="scientific">Timema tahoe</name>
    <dbReference type="NCBI Taxonomy" id="61484"/>
    <lineage>
        <taxon>Eukaryota</taxon>
        <taxon>Metazoa</taxon>
        <taxon>Ecdysozoa</taxon>
        <taxon>Arthropoda</taxon>
        <taxon>Hexapoda</taxon>
        <taxon>Insecta</taxon>
        <taxon>Pterygota</taxon>
        <taxon>Neoptera</taxon>
        <taxon>Polyneoptera</taxon>
        <taxon>Phasmatodea</taxon>
        <taxon>Timematodea</taxon>
        <taxon>Timematoidea</taxon>
        <taxon>Timematidae</taxon>
        <taxon>Timema</taxon>
    </lineage>
</organism>